<evidence type="ECO:0000313" key="2">
    <source>
        <dbReference type="EMBL" id="OCX71909.1"/>
    </source>
</evidence>
<evidence type="ECO:0000313" key="1">
    <source>
        <dbReference type="EMBL" id="OCX67557.1"/>
    </source>
</evidence>
<dbReference type="Proteomes" id="UP000095008">
    <property type="component" value="Unassembled WGS sequence"/>
</dbReference>
<sequence>MFKWLLLAGFLGLLFYFWRQKQRIPKKHPEVESLVRCSVCGRHISVHSAMISAKGHYRCTLHAGDPD</sequence>
<evidence type="ECO:0000313" key="3">
    <source>
        <dbReference type="Proteomes" id="UP000094893"/>
    </source>
</evidence>
<keyword evidence="4" id="KW-1185">Reference proteome</keyword>
<dbReference type="AlphaFoldDB" id="A0A1C2J7K5"/>
<gene>
    <name evidence="2" type="ORF">A6M23_10885</name>
    <name evidence="1" type="ORF">A6P07_19690</name>
</gene>
<dbReference type="Proteomes" id="UP000094893">
    <property type="component" value="Unassembled WGS sequence"/>
</dbReference>
<protein>
    <submittedName>
        <fullName evidence="1">Uncharacterized protein</fullName>
    </submittedName>
</protein>
<dbReference type="EMBL" id="LWSA01000344">
    <property type="protein sequence ID" value="OCX67557.1"/>
    <property type="molecule type" value="Genomic_DNA"/>
</dbReference>
<name>A0A1C2J7K5_ACITH</name>
<dbReference type="RefSeq" id="WP_010639307.1">
    <property type="nucleotide sequence ID" value="NZ_JMEB01000152.1"/>
</dbReference>
<accession>A0A1C2J7K5</accession>
<proteinExistence type="predicted"/>
<organism evidence="1 3">
    <name type="scientific">Acidithiobacillus thiooxidans</name>
    <name type="common">Thiobacillus thiooxidans</name>
    <dbReference type="NCBI Taxonomy" id="930"/>
    <lineage>
        <taxon>Bacteria</taxon>
        <taxon>Pseudomonadati</taxon>
        <taxon>Pseudomonadota</taxon>
        <taxon>Acidithiobacillia</taxon>
        <taxon>Acidithiobacillales</taxon>
        <taxon>Acidithiobacillaceae</taxon>
        <taxon>Acidithiobacillus</taxon>
    </lineage>
</organism>
<dbReference type="EMBL" id="LWRY01000121">
    <property type="protein sequence ID" value="OCX71909.1"/>
    <property type="molecule type" value="Genomic_DNA"/>
</dbReference>
<reference evidence="1 3" key="1">
    <citation type="journal article" date="2016" name="Int. J. Mol. Sci.">
        <title>Comparative genomics of the extreme acidophile Acidithiobacillus thiooxidans reveals intraspecific divergence and niche adaptation.</title>
        <authorList>
            <person name="Zhang X."/>
            <person name="Feng X."/>
            <person name="Tao J."/>
            <person name="Ma L."/>
            <person name="Xiao Y."/>
            <person name="Liang Y."/>
            <person name="Liu X."/>
            <person name="Yin H."/>
        </authorList>
    </citation>
    <scope>NUCLEOTIDE SEQUENCE [LARGE SCALE GENOMIC DNA]</scope>
    <source>
        <strain evidence="1 3">A02</strain>
        <strain evidence="2">DXS-W</strain>
    </source>
</reference>
<evidence type="ECO:0000313" key="4">
    <source>
        <dbReference type="Proteomes" id="UP000095008"/>
    </source>
</evidence>
<comment type="caution">
    <text evidence="1">The sequence shown here is derived from an EMBL/GenBank/DDBJ whole genome shotgun (WGS) entry which is preliminary data.</text>
</comment>